<keyword evidence="2" id="KW-1185">Reference proteome</keyword>
<organism evidence="1 2">
    <name type="scientific">Paramuricea clavata</name>
    <name type="common">Red gorgonian</name>
    <name type="synonym">Violescent sea-whip</name>
    <dbReference type="NCBI Taxonomy" id="317549"/>
    <lineage>
        <taxon>Eukaryota</taxon>
        <taxon>Metazoa</taxon>
        <taxon>Cnidaria</taxon>
        <taxon>Anthozoa</taxon>
        <taxon>Octocorallia</taxon>
        <taxon>Malacalcyonacea</taxon>
        <taxon>Plexauridae</taxon>
        <taxon>Paramuricea</taxon>
    </lineage>
</organism>
<gene>
    <name evidence="1" type="ORF">PACLA_8A078270</name>
</gene>
<name>A0A6S7GSY0_PARCT</name>
<feature type="non-terminal residue" evidence="1">
    <location>
        <position position="1"/>
    </location>
</feature>
<dbReference type="Proteomes" id="UP001152795">
    <property type="component" value="Unassembled WGS sequence"/>
</dbReference>
<evidence type="ECO:0000313" key="2">
    <source>
        <dbReference type="Proteomes" id="UP001152795"/>
    </source>
</evidence>
<dbReference type="AlphaFoldDB" id="A0A6S7GSY0"/>
<protein>
    <submittedName>
        <fullName evidence="1">Uncharacterized protein</fullName>
    </submittedName>
</protein>
<sequence>MKEILTSYGDFKADYVYGPAPPKPNTWLLNDLKQKKANCIITNDQETRDEEDGNEIPSGVPDDVPKIVAAQCGEIPE</sequence>
<proteinExistence type="predicted"/>
<evidence type="ECO:0000313" key="1">
    <source>
        <dbReference type="EMBL" id="CAB3992886.1"/>
    </source>
</evidence>
<dbReference type="EMBL" id="CACRXK020002144">
    <property type="protein sequence ID" value="CAB3992886.1"/>
    <property type="molecule type" value="Genomic_DNA"/>
</dbReference>
<accession>A0A6S7GSY0</accession>
<comment type="caution">
    <text evidence="1">The sequence shown here is derived from an EMBL/GenBank/DDBJ whole genome shotgun (WGS) entry which is preliminary data.</text>
</comment>
<reference evidence="1" key="1">
    <citation type="submission" date="2020-04" db="EMBL/GenBank/DDBJ databases">
        <authorList>
            <person name="Alioto T."/>
            <person name="Alioto T."/>
            <person name="Gomez Garrido J."/>
        </authorList>
    </citation>
    <scope>NUCLEOTIDE SEQUENCE</scope>
    <source>
        <strain evidence="1">A484AB</strain>
    </source>
</reference>